<keyword evidence="2" id="KW-1185">Reference proteome</keyword>
<comment type="caution">
    <text evidence="1">The sequence shown here is derived from an EMBL/GenBank/DDBJ whole genome shotgun (WGS) entry which is preliminary data.</text>
</comment>
<dbReference type="AlphaFoldDB" id="A0A9Q4FYT3"/>
<reference evidence="1" key="1">
    <citation type="submission" date="2020-06" db="EMBL/GenBank/DDBJ databases">
        <title>Insight into the genomes of haloalkaliphilic bacilli from Kenyan soda lakes.</title>
        <authorList>
            <person name="Mwirichia R."/>
            <person name="Villamizar G.C."/>
            <person name="Poehlein A."/>
            <person name="Mugweru J."/>
            <person name="Kipnyargis A."/>
            <person name="Kiplimo D."/>
            <person name="Orwa P."/>
            <person name="Daniel R."/>
        </authorList>
    </citation>
    <scope>NUCLEOTIDE SEQUENCE</scope>
    <source>
        <strain evidence="1">B1096_S55</strain>
    </source>
</reference>
<organism evidence="1 2">
    <name type="scientific">Salipaludibacillus agaradhaerens</name>
    <name type="common">Bacillus agaradhaerens</name>
    <dbReference type="NCBI Taxonomy" id="76935"/>
    <lineage>
        <taxon>Bacteria</taxon>
        <taxon>Bacillati</taxon>
        <taxon>Bacillota</taxon>
        <taxon>Bacilli</taxon>
        <taxon>Bacillales</taxon>
        <taxon>Bacillaceae</taxon>
    </lineage>
</organism>
<gene>
    <name evidence="1" type="ORF">HXA33_07790</name>
</gene>
<dbReference type="RefSeq" id="WP_257821060.1">
    <property type="nucleotide sequence ID" value="NZ_JABXYM010000001.1"/>
</dbReference>
<accession>A0A9Q4FYT3</accession>
<evidence type="ECO:0000313" key="1">
    <source>
        <dbReference type="EMBL" id="MCR6096452.1"/>
    </source>
</evidence>
<dbReference type="EMBL" id="JABXYM010000001">
    <property type="protein sequence ID" value="MCR6096452.1"/>
    <property type="molecule type" value="Genomic_DNA"/>
</dbReference>
<sequence>MMTMKKWLTLGVLSVLMVSVWGVLLSFMFSSDSASNSEAIEEADEALEMPSYGVVEDDEIIVEEIEKDEVTTIEDSAEESNDVIDEWNFTGKSVSTVDVTVREGDGIGYGKGVPIDELLEGFSISK</sequence>
<name>A0A9Q4FYT3_SALAG</name>
<proteinExistence type="predicted"/>
<evidence type="ECO:0000313" key="2">
    <source>
        <dbReference type="Proteomes" id="UP001057753"/>
    </source>
</evidence>
<protein>
    <submittedName>
        <fullName evidence="1">Uncharacterized protein</fullName>
    </submittedName>
</protein>
<dbReference type="Proteomes" id="UP001057753">
    <property type="component" value="Unassembled WGS sequence"/>
</dbReference>